<proteinExistence type="inferred from homology"/>
<dbReference type="Proteomes" id="UP000196138">
    <property type="component" value="Chromosome"/>
</dbReference>
<dbReference type="Pfam" id="PF13489">
    <property type="entry name" value="Methyltransf_23"/>
    <property type="match status" value="1"/>
</dbReference>
<dbReference type="GO" id="GO:0016757">
    <property type="term" value="F:glycosyltransferase activity"/>
    <property type="evidence" value="ECO:0007669"/>
    <property type="project" value="UniProtKB-KW"/>
</dbReference>
<feature type="compositionally biased region" description="Basic and acidic residues" evidence="5">
    <location>
        <begin position="512"/>
        <end position="521"/>
    </location>
</feature>
<accession>A0A1Y0ERL0</accession>
<keyword evidence="2" id="KW-0328">Glycosyltransferase</keyword>
<evidence type="ECO:0000256" key="3">
    <source>
        <dbReference type="ARBA" id="ARBA00022679"/>
    </source>
</evidence>
<dbReference type="RefSeq" id="WP_087283285.1">
    <property type="nucleotide sequence ID" value="NZ_CP021455.1"/>
</dbReference>
<evidence type="ECO:0000313" key="8">
    <source>
        <dbReference type="Proteomes" id="UP000196138"/>
    </source>
</evidence>
<dbReference type="KEGG" id="cser:CCO03_17820"/>
<dbReference type="SUPFAM" id="SSF53448">
    <property type="entry name" value="Nucleotide-diphospho-sugar transferases"/>
    <property type="match status" value="1"/>
</dbReference>
<dbReference type="InterPro" id="IPR029063">
    <property type="entry name" value="SAM-dependent_MTases_sf"/>
</dbReference>
<reference evidence="7 8" key="1">
    <citation type="submission" date="2017-05" db="EMBL/GenBank/DDBJ databases">
        <authorList>
            <person name="Song R."/>
            <person name="Chenine A.L."/>
            <person name="Ruprecht R.M."/>
        </authorList>
    </citation>
    <scope>NUCLEOTIDE SEQUENCE [LARGE SCALE GENOMIC DNA]</scope>
    <source>
        <strain evidence="7 8">DSM 26136</strain>
    </source>
</reference>
<evidence type="ECO:0000256" key="2">
    <source>
        <dbReference type="ARBA" id="ARBA00022676"/>
    </source>
</evidence>
<dbReference type="Gene3D" id="3.40.50.2000">
    <property type="entry name" value="Glycogen Phosphorylase B"/>
    <property type="match status" value="1"/>
</dbReference>
<keyword evidence="3 7" id="KW-0808">Transferase</keyword>
<keyword evidence="8" id="KW-1185">Reference proteome</keyword>
<dbReference type="PANTHER" id="PTHR43179">
    <property type="entry name" value="RHAMNOSYLTRANSFERASE WBBL"/>
    <property type="match status" value="1"/>
</dbReference>
<dbReference type="AlphaFoldDB" id="A0A1Y0ERL0"/>
<dbReference type="SUPFAM" id="SSF53756">
    <property type="entry name" value="UDP-Glycosyltransferase/glycogen phosphorylase"/>
    <property type="match status" value="1"/>
</dbReference>
<evidence type="ECO:0000256" key="1">
    <source>
        <dbReference type="ARBA" id="ARBA00006739"/>
    </source>
</evidence>
<gene>
    <name evidence="7" type="ORF">CCO03_17820</name>
</gene>
<dbReference type="Pfam" id="PF00535">
    <property type="entry name" value="Glycos_transf_2"/>
    <property type="match status" value="1"/>
</dbReference>
<dbReference type="PANTHER" id="PTHR43179:SF12">
    <property type="entry name" value="GALACTOFURANOSYLTRANSFERASE GLFT2"/>
    <property type="match status" value="1"/>
</dbReference>
<feature type="coiled-coil region" evidence="4">
    <location>
        <begin position="450"/>
        <end position="477"/>
    </location>
</feature>
<dbReference type="Gene3D" id="3.90.550.10">
    <property type="entry name" value="Spore Coat Polysaccharide Biosynthesis Protein SpsA, Chain A"/>
    <property type="match status" value="1"/>
</dbReference>
<dbReference type="OrthoDB" id="9790457at2"/>
<dbReference type="SUPFAM" id="SSF53335">
    <property type="entry name" value="S-adenosyl-L-methionine-dependent methyltransferases"/>
    <property type="match status" value="1"/>
</dbReference>
<organism evidence="7 8">
    <name type="scientific">Comamonas serinivorans</name>
    <dbReference type="NCBI Taxonomy" id="1082851"/>
    <lineage>
        <taxon>Bacteria</taxon>
        <taxon>Pseudomonadati</taxon>
        <taxon>Pseudomonadota</taxon>
        <taxon>Betaproteobacteria</taxon>
        <taxon>Burkholderiales</taxon>
        <taxon>Comamonadaceae</taxon>
        <taxon>Comamonas</taxon>
    </lineage>
</organism>
<sequence>MTTRHPSLHVYERTIDLSERTSLSVIASQIPPHARILDLGCGSGAIGQYLSRQGAAVTIDGLTISDDEARLARAVYRRVEVANLDDCDLVALFGQGQYDVIVCADVLEHVRGSERVLAQCRQLLAPGGKALLSIPNAGYAGLIAELMAGEFRYRAEGLLDETHVRFFTRQTLLRFLQAGGWAVDRFEVIERALPESEFQVAFDAMPPAVARYLLALPDAQTYQFIVSTHPDAARTAAEPMGGAQSTALTEDTHFPAQPLFSAELFTALNGNFQQEGKLRARGVIGQSPQTLHFALPDQPFDSVKFDPADRPGFFRFFAARLVDAHGTLLWQWQASEAPRWLTQAPSAGIVFPPAWDMAPALVGLLHGDDPWVRLPIPPQALLAAQGGSLDIDVGWPMSADYQALAGVAQDLQLAIDRLHEAKADGEQTRDARIHALSAQLRALQVERNHLALQAEQNDALRQQKQDLLSQCNVLSRERDQAVAHVHTIENSTVFRATRPIVHAKMRLDRLLGRSPAGKDPETTMSAPESHPVTPPSFPVDVIVPVYKGLADTQLCVNSVLHSTCQTPWRLLIINDASPEPEVTAWLREVAQTDARITLLENGDNLGFVGTVNRGMAASGEHDVLLLNSDAEVAGDWLDRIRASAYSDRQVASVTPFSNNATICSYPRFCQDNDLASGWTTAELDQLMAATNPGQAVDVPTGVGFCMYIRRDALNALGLFDVEHFGKGYGEENDFCIRAQNAGWRNLHLLDTFVHHSGGVSFGDAKSPRERAAMETLRRLHPQYEGDVIRFLKRDPAQLARLAADVRRVLREPRPVILAVLHDRAGGTERHVDELAARLASQALFLVLRPAKGQRLSLRLAGSDEAFELLFQLPDECDALVGVLRAFGVSHIHFHHLLGHGPEVMGLPRRLGASYDFTAHDYHVLTPQITLTDATSRYTGEDGSGNATLARDEPLLPAGDSIHAWRKRHVDFFMAARYVLAPSRDVLSRLSKLAPAAPFRHVPHTDLAGLTLPAPQPAARGADRPLRIVVIGALSAIKGADLLEDVATAARKQQRPLEFHLIGYGYRKLRTLPKANLTVHGAYEEEELPELLTSIAPDLVWFPALWPETYSYTLSACLQGGWPVVVPDIGAFGERVAGRAWSWIQPWNTDVGEWLAFFDRVRGEHFATGTPPALPTHHEDPATVAALQHVPAQPATWYSDAYLQHLPVASHAGPDRAMLAAHLPSRYTHDLGTETRSGALSALVWLRSLPVLSSVARAIPQSMQTRVKSWLVR</sequence>
<evidence type="ECO:0000256" key="4">
    <source>
        <dbReference type="SAM" id="Coils"/>
    </source>
</evidence>
<feature type="region of interest" description="Disordered" evidence="5">
    <location>
        <begin position="512"/>
        <end position="533"/>
    </location>
</feature>
<dbReference type="CDD" id="cd02440">
    <property type="entry name" value="AdoMet_MTases"/>
    <property type="match status" value="1"/>
</dbReference>
<dbReference type="InterPro" id="IPR001173">
    <property type="entry name" value="Glyco_trans_2-like"/>
</dbReference>
<dbReference type="InterPro" id="IPR029044">
    <property type="entry name" value="Nucleotide-diphossugar_trans"/>
</dbReference>
<keyword evidence="4" id="KW-0175">Coiled coil</keyword>
<feature type="domain" description="Glycosyltransferase 2-like" evidence="6">
    <location>
        <begin position="541"/>
        <end position="715"/>
    </location>
</feature>
<evidence type="ECO:0000256" key="5">
    <source>
        <dbReference type="SAM" id="MobiDB-lite"/>
    </source>
</evidence>
<dbReference type="Gene3D" id="3.40.50.150">
    <property type="entry name" value="Vaccinia Virus protein VP39"/>
    <property type="match status" value="1"/>
</dbReference>
<dbReference type="EMBL" id="CP021455">
    <property type="protein sequence ID" value="ARU06287.1"/>
    <property type="molecule type" value="Genomic_DNA"/>
</dbReference>
<evidence type="ECO:0000259" key="6">
    <source>
        <dbReference type="Pfam" id="PF00535"/>
    </source>
</evidence>
<comment type="similarity">
    <text evidence="1">Belongs to the glycosyltransferase 2 family.</text>
</comment>
<name>A0A1Y0ERL0_9BURK</name>
<protein>
    <submittedName>
        <fullName evidence="7">Glycosyl transferase family 2</fullName>
    </submittedName>
</protein>
<evidence type="ECO:0000313" key="7">
    <source>
        <dbReference type="EMBL" id="ARU06287.1"/>
    </source>
</evidence>